<keyword evidence="1 10" id="KW-0963">Cytoplasm</keyword>
<keyword evidence="4 10" id="KW-0547">Nucleotide-binding</keyword>
<evidence type="ECO:0000256" key="11">
    <source>
        <dbReference type="RuleBase" id="RU004136"/>
    </source>
</evidence>
<evidence type="ECO:0000256" key="3">
    <source>
        <dbReference type="ARBA" id="ARBA00022618"/>
    </source>
</evidence>
<comment type="similarity">
    <text evidence="10">Belongs to the MurCDEF family. MurF subfamily.</text>
</comment>
<keyword evidence="3 10" id="KW-0132">Cell division</keyword>
<keyword evidence="2 10" id="KW-0436">Ligase</keyword>
<dbReference type="EC" id="6.3.2.10" evidence="10 11"/>
<dbReference type="AlphaFoldDB" id="A0A1M4T7L1"/>
<dbReference type="Gene3D" id="3.40.1390.10">
    <property type="entry name" value="MurE/MurF, N-terminal domain"/>
    <property type="match status" value="1"/>
</dbReference>
<protein>
    <recommendedName>
        <fullName evidence="10 11">UDP-N-acetylmuramoyl-tripeptide--D-alanyl-D-alanine ligase</fullName>
        <ecNumber evidence="10 11">6.3.2.10</ecNumber>
    </recommendedName>
    <alternativeName>
        <fullName evidence="10">D-alanyl-D-alanine-adding enzyme</fullName>
    </alternativeName>
</protein>
<dbReference type="Gene3D" id="3.90.190.20">
    <property type="entry name" value="Mur ligase, C-terminal domain"/>
    <property type="match status" value="1"/>
</dbReference>
<evidence type="ECO:0000256" key="7">
    <source>
        <dbReference type="ARBA" id="ARBA00022984"/>
    </source>
</evidence>
<comment type="catalytic activity">
    <reaction evidence="10 11">
        <text>D-alanyl-D-alanine + UDP-N-acetyl-alpha-D-muramoyl-L-alanyl-gamma-D-glutamyl-meso-2,6-diaminopimelate + ATP = UDP-N-acetyl-alpha-D-muramoyl-L-alanyl-gamma-D-glutamyl-meso-2,6-diaminopimeloyl-D-alanyl-D-alanine + ADP + phosphate + H(+)</text>
        <dbReference type="Rhea" id="RHEA:28374"/>
        <dbReference type="ChEBI" id="CHEBI:15378"/>
        <dbReference type="ChEBI" id="CHEBI:30616"/>
        <dbReference type="ChEBI" id="CHEBI:43474"/>
        <dbReference type="ChEBI" id="CHEBI:57822"/>
        <dbReference type="ChEBI" id="CHEBI:61386"/>
        <dbReference type="ChEBI" id="CHEBI:83905"/>
        <dbReference type="ChEBI" id="CHEBI:456216"/>
        <dbReference type="EC" id="6.3.2.10"/>
    </reaction>
</comment>
<dbReference type="SUPFAM" id="SSF63418">
    <property type="entry name" value="MurE/MurF N-terminal domain"/>
    <property type="match status" value="1"/>
</dbReference>
<evidence type="ECO:0000259" key="12">
    <source>
        <dbReference type="Pfam" id="PF01225"/>
    </source>
</evidence>
<dbReference type="GO" id="GO:0051301">
    <property type="term" value="P:cell division"/>
    <property type="evidence" value="ECO:0007669"/>
    <property type="project" value="UniProtKB-KW"/>
</dbReference>
<dbReference type="OrthoDB" id="9801978at2"/>
<dbReference type="Proteomes" id="UP000184404">
    <property type="component" value="Unassembled WGS sequence"/>
</dbReference>
<dbReference type="NCBIfam" id="TIGR01143">
    <property type="entry name" value="murF"/>
    <property type="match status" value="1"/>
</dbReference>
<proteinExistence type="inferred from homology"/>
<evidence type="ECO:0000256" key="9">
    <source>
        <dbReference type="ARBA" id="ARBA00023316"/>
    </source>
</evidence>
<dbReference type="GO" id="GO:0071555">
    <property type="term" value="P:cell wall organization"/>
    <property type="evidence" value="ECO:0007669"/>
    <property type="project" value="UniProtKB-KW"/>
</dbReference>
<dbReference type="Pfam" id="PF02875">
    <property type="entry name" value="Mur_ligase_C"/>
    <property type="match status" value="1"/>
</dbReference>
<dbReference type="InterPro" id="IPR035911">
    <property type="entry name" value="MurE/MurF_N"/>
</dbReference>
<feature type="binding site" evidence="10">
    <location>
        <begin position="114"/>
        <end position="120"/>
    </location>
    <ligand>
        <name>ATP</name>
        <dbReference type="ChEBI" id="CHEBI:30616"/>
    </ligand>
</feature>
<dbReference type="UniPathway" id="UPA00219"/>
<accession>A0A1M4T7L1</accession>
<comment type="subcellular location">
    <subcellularLocation>
        <location evidence="10 11">Cytoplasm</location>
    </subcellularLocation>
</comment>
<dbReference type="InterPro" id="IPR051046">
    <property type="entry name" value="MurCDEF_CellWall_CoF430Synth"/>
</dbReference>
<sequence>MAQFTTEEVLKATGAVCAHGEDTVFTDVTTDTRKITKGALFVALRGERFNGEDFAAEAAKKGAAGVVVSNACKKEIIDSVPAAVFCVPDTLEAYQKLACAWRMRFDIPVVAITGSNGKTTTKDLTASVIGAAFPVLKTAANFNNEIGLPMTLLNLTEKHRAAVVEIGMRGLGQIAAMAPLAAPTIGVVVNVGETHMELLGSMENIAKAKGEMVEAIKPGGTVVLNADNPYTAAMSGKAAKGVRVITFGIEKDADVRAVDIKTDGLSQSFTAVFEGKKTAPIRLPMAGRHNVLNALAALSVGYALNIAPEKMADGLEKPDMTKQRFECEKRGEYTVINDAYNASPASMEAAFATLTEVAPGRKIAVLGDMLELGDIAVEAHRKVGRLAAEAGICALVTRGDMGEEIAAGAEGAGLEDVYRCGTHEEAAAVLKKILKPGDTILFKGSHGMHMDKIIDLL</sequence>
<dbReference type="Pfam" id="PF08245">
    <property type="entry name" value="Mur_ligase_M"/>
    <property type="match status" value="1"/>
</dbReference>
<dbReference type="InterPro" id="IPR004101">
    <property type="entry name" value="Mur_ligase_C"/>
</dbReference>
<dbReference type="InterPro" id="IPR005863">
    <property type="entry name" value="UDP-N-AcMur_synth"/>
</dbReference>
<keyword evidence="16" id="KW-1185">Reference proteome</keyword>
<evidence type="ECO:0000256" key="2">
    <source>
        <dbReference type="ARBA" id="ARBA00022598"/>
    </source>
</evidence>
<evidence type="ECO:0000256" key="10">
    <source>
        <dbReference type="HAMAP-Rule" id="MF_02019"/>
    </source>
</evidence>
<dbReference type="SUPFAM" id="SSF53623">
    <property type="entry name" value="MurD-like peptide ligases, catalytic domain"/>
    <property type="match status" value="1"/>
</dbReference>
<evidence type="ECO:0000256" key="1">
    <source>
        <dbReference type="ARBA" id="ARBA00022490"/>
    </source>
</evidence>
<dbReference type="InterPro" id="IPR013221">
    <property type="entry name" value="Mur_ligase_cen"/>
</dbReference>
<dbReference type="InterPro" id="IPR036615">
    <property type="entry name" value="Mur_ligase_C_dom_sf"/>
</dbReference>
<gene>
    <name evidence="10" type="primary">murF</name>
    <name evidence="15" type="ORF">SAMN02745190_00393</name>
</gene>
<dbReference type="Gene3D" id="3.40.1190.10">
    <property type="entry name" value="Mur-like, catalytic domain"/>
    <property type="match status" value="1"/>
</dbReference>
<dbReference type="RefSeq" id="WP_072934491.1">
    <property type="nucleotide sequence ID" value="NZ_FQUG01000002.1"/>
</dbReference>
<comment type="pathway">
    <text evidence="10 11">Cell wall biogenesis; peptidoglycan biosynthesis.</text>
</comment>
<organism evidence="15 16">
    <name type="scientific">Schwartzia succinivorans DSM 10502</name>
    <dbReference type="NCBI Taxonomy" id="1123243"/>
    <lineage>
        <taxon>Bacteria</taxon>
        <taxon>Bacillati</taxon>
        <taxon>Bacillota</taxon>
        <taxon>Negativicutes</taxon>
        <taxon>Selenomonadales</taxon>
        <taxon>Selenomonadaceae</taxon>
        <taxon>Schwartzia</taxon>
    </lineage>
</organism>
<evidence type="ECO:0000256" key="4">
    <source>
        <dbReference type="ARBA" id="ARBA00022741"/>
    </source>
</evidence>
<comment type="function">
    <text evidence="10 11">Involved in cell wall formation. Catalyzes the final step in the synthesis of UDP-N-acetylmuramoyl-pentapeptide, the precursor of murein.</text>
</comment>
<dbReference type="HAMAP" id="MF_02019">
    <property type="entry name" value="MurF"/>
    <property type="match status" value="1"/>
</dbReference>
<keyword evidence="8 10" id="KW-0131">Cell cycle</keyword>
<dbReference type="PANTHER" id="PTHR43024:SF1">
    <property type="entry name" value="UDP-N-ACETYLMURAMOYL-TRIPEPTIDE--D-ALANYL-D-ALANINE LIGASE"/>
    <property type="match status" value="1"/>
</dbReference>
<dbReference type="STRING" id="1123243.SAMN02745190_00393"/>
<keyword evidence="5 10" id="KW-0067">ATP-binding</keyword>
<keyword evidence="6 10" id="KW-0133">Cell shape</keyword>
<dbReference type="GO" id="GO:0008766">
    <property type="term" value="F:UDP-N-acetylmuramoylalanyl-D-glutamyl-2,6-diaminopimelate-D-alanyl-D-alanine ligase activity"/>
    <property type="evidence" value="ECO:0007669"/>
    <property type="project" value="RHEA"/>
</dbReference>
<dbReference type="InterPro" id="IPR036565">
    <property type="entry name" value="Mur-like_cat_sf"/>
</dbReference>
<reference evidence="15 16" key="1">
    <citation type="submission" date="2016-11" db="EMBL/GenBank/DDBJ databases">
        <authorList>
            <person name="Jaros S."/>
            <person name="Januszkiewicz K."/>
            <person name="Wedrychowicz H."/>
        </authorList>
    </citation>
    <scope>NUCLEOTIDE SEQUENCE [LARGE SCALE GENOMIC DNA]</scope>
    <source>
        <strain evidence="15 16">DSM 10502</strain>
    </source>
</reference>
<evidence type="ECO:0000256" key="6">
    <source>
        <dbReference type="ARBA" id="ARBA00022960"/>
    </source>
</evidence>
<dbReference type="EMBL" id="FQUG01000002">
    <property type="protein sequence ID" value="SHE40469.1"/>
    <property type="molecule type" value="Genomic_DNA"/>
</dbReference>
<evidence type="ECO:0000313" key="15">
    <source>
        <dbReference type="EMBL" id="SHE40469.1"/>
    </source>
</evidence>
<dbReference type="GO" id="GO:0008360">
    <property type="term" value="P:regulation of cell shape"/>
    <property type="evidence" value="ECO:0007669"/>
    <property type="project" value="UniProtKB-KW"/>
</dbReference>
<dbReference type="PANTHER" id="PTHR43024">
    <property type="entry name" value="UDP-N-ACETYLMURAMOYL-TRIPEPTIDE--D-ALANYL-D-ALANINE LIGASE"/>
    <property type="match status" value="1"/>
</dbReference>
<dbReference type="GO" id="GO:0009252">
    <property type="term" value="P:peptidoglycan biosynthetic process"/>
    <property type="evidence" value="ECO:0007669"/>
    <property type="project" value="UniProtKB-UniRule"/>
</dbReference>
<dbReference type="Pfam" id="PF01225">
    <property type="entry name" value="Mur_ligase"/>
    <property type="match status" value="1"/>
</dbReference>
<dbReference type="SUPFAM" id="SSF53244">
    <property type="entry name" value="MurD-like peptide ligases, peptide-binding domain"/>
    <property type="match status" value="1"/>
</dbReference>
<dbReference type="InterPro" id="IPR000713">
    <property type="entry name" value="Mur_ligase_N"/>
</dbReference>
<dbReference type="GO" id="GO:0005737">
    <property type="term" value="C:cytoplasm"/>
    <property type="evidence" value="ECO:0007669"/>
    <property type="project" value="UniProtKB-SubCell"/>
</dbReference>
<evidence type="ECO:0000256" key="5">
    <source>
        <dbReference type="ARBA" id="ARBA00022840"/>
    </source>
</evidence>
<keyword evidence="7 10" id="KW-0573">Peptidoglycan synthesis</keyword>
<keyword evidence="9 10" id="KW-0961">Cell wall biogenesis/degradation</keyword>
<name>A0A1M4T7L1_9FIRM</name>
<feature type="domain" description="Mur ligase central" evidence="14">
    <location>
        <begin position="112"/>
        <end position="300"/>
    </location>
</feature>
<evidence type="ECO:0000313" key="16">
    <source>
        <dbReference type="Proteomes" id="UP000184404"/>
    </source>
</evidence>
<dbReference type="GO" id="GO:0005524">
    <property type="term" value="F:ATP binding"/>
    <property type="evidence" value="ECO:0007669"/>
    <property type="project" value="UniProtKB-UniRule"/>
</dbReference>
<feature type="domain" description="Mur ligase N-terminal catalytic" evidence="12">
    <location>
        <begin position="27"/>
        <end position="100"/>
    </location>
</feature>
<evidence type="ECO:0000256" key="8">
    <source>
        <dbReference type="ARBA" id="ARBA00023306"/>
    </source>
</evidence>
<evidence type="ECO:0000259" key="13">
    <source>
        <dbReference type="Pfam" id="PF02875"/>
    </source>
</evidence>
<feature type="domain" description="Mur ligase C-terminal" evidence="13">
    <location>
        <begin position="324"/>
        <end position="445"/>
    </location>
</feature>
<evidence type="ECO:0000259" key="14">
    <source>
        <dbReference type="Pfam" id="PF08245"/>
    </source>
</evidence>
<dbReference type="GO" id="GO:0047480">
    <property type="term" value="F:UDP-N-acetylmuramoyl-tripeptide-D-alanyl-D-alanine ligase activity"/>
    <property type="evidence" value="ECO:0007669"/>
    <property type="project" value="UniProtKB-UniRule"/>
</dbReference>